<dbReference type="PANTHER" id="PTHR47143">
    <property type="entry name" value="TRANSIENT RECEPTOR POTENTIAL CATION CHANNEL PROTEIN PAINLESS"/>
    <property type="match status" value="1"/>
</dbReference>
<dbReference type="Proteomes" id="UP001519460">
    <property type="component" value="Unassembled WGS sequence"/>
</dbReference>
<keyword evidence="4" id="KW-0677">Repeat</keyword>
<sequence length="440" mass="50883">MIISSKYWESALRSKTRWKDDGSIDTPMRKLIRQMPNSSDGNSGSEVYDENDMLRKDAKPYTGNFFIRKKNHPLNVMLECDRQELFKHPVVKSLMKSKWHWIYRALYMFSLVMYCMFLAALTGFLIEAEHPHSPNASLQAESDCMSQDLSTYTFEEIAAYIVMVLCVTNVLIELFQFFMARKSYLTYFWTNSFDWITSVTAFAFVFSSEECYRKSGYRTQMFPLLGIYVVMFTHTVITFAKFFFVAIIFTVAFGLAFYTVLHQEGSFEDVPKSLIKTWAMMIGELDFSDIFNDDMNKPAFPVLAYILFVVFMIIMSILIMNLLVGLAVGDIQAVQNTAARTRLETEIELILDVELFTPKFLLPKTVSRRKKISRAPTGCRQWFKRCWSRAKPVVVPSSANVTPPETEDELSIEERLDEMSDMMRSLMKACKIDTAEKKGM</sequence>
<keyword evidence="6" id="KW-0040">ANK repeat</keyword>
<evidence type="ECO:0000259" key="11">
    <source>
        <dbReference type="Pfam" id="PF00520"/>
    </source>
</evidence>
<gene>
    <name evidence="12" type="ORF">BaRGS_00032126</name>
</gene>
<keyword evidence="3 10" id="KW-0812">Transmembrane</keyword>
<comment type="caution">
    <text evidence="12">The sequence shown here is derived from an EMBL/GenBank/DDBJ whole genome shotgun (WGS) entry which is preliminary data.</text>
</comment>
<evidence type="ECO:0000256" key="9">
    <source>
        <dbReference type="ARBA" id="ARBA00023303"/>
    </source>
</evidence>
<name>A0ABD0JP94_9CAEN</name>
<keyword evidence="2" id="KW-0813">Transport</keyword>
<feature type="domain" description="Ion transport" evidence="11">
    <location>
        <begin position="107"/>
        <end position="337"/>
    </location>
</feature>
<feature type="transmembrane region" description="Helical" evidence="10">
    <location>
        <begin position="242"/>
        <end position="261"/>
    </location>
</feature>
<evidence type="ECO:0000256" key="5">
    <source>
        <dbReference type="ARBA" id="ARBA00022989"/>
    </source>
</evidence>
<reference evidence="12 13" key="1">
    <citation type="journal article" date="2023" name="Sci. Data">
        <title>Genome assembly of the Korean intertidal mud-creeper Batillaria attramentaria.</title>
        <authorList>
            <person name="Patra A.K."/>
            <person name="Ho P.T."/>
            <person name="Jun S."/>
            <person name="Lee S.J."/>
            <person name="Kim Y."/>
            <person name="Won Y.J."/>
        </authorList>
    </citation>
    <scope>NUCLEOTIDE SEQUENCE [LARGE SCALE GENOMIC DNA]</scope>
    <source>
        <strain evidence="12">Wonlab-2016</strain>
    </source>
</reference>
<comment type="subcellular location">
    <subcellularLocation>
        <location evidence="1">Membrane</location>
        <topology evidence="1">Multi-pass membrane protein</topology>
    </subcellularLocation>
</comment>
<evidence type="ECO:0000256" key="7">
    <source>
        <dbReference type="ARBA" id="ARBA00023065"/>
    </source>
</evidence>
<keyword evidence="13" id="KW-1185">Reference proteome</keyword>
<feature type="transmembrane region" description="Helical" evidence="10">
    <location>
        <begin position="157"/>
        <end position="175"/>
    </location>
</feature>
<evidence type="ECO:0000256" key="10">
    <source>
        <dbReference type="SAM" id="Phobius"/>
    </source>
</evidence>
<keyword evidence="9" id="KW-0407">Ion channel</keyword>
<organism evidence="12 13">
    <name type="scientific">Batillaria attramentaria</name>
    <dbReference type="NCBI Taxonomy" id="370345"/>
    <lineage>
        <taxon>Eukaryota</taxon>
        <taxon>Metazoa</taxon>
        <taxon>Spiralia</taxon>
        <taxon>Lophotrochozoa</taxon>
        <taxon>Mollusca</taxon>
        <taxon>Gastropoda</taxon>
        <taxon>Caenogastropoda</taxon>
        <taxon>Sorbeoconcha</taxon>
        <taxon>Cerithioidea</taxon>
        <taxon>Batillariidae</taxon>
        <taxon>Batillaria</taxon>
    </lineage>
</organism>
<dbReference type="InterPro" id="IPR005821">
    <property type="entry name" value="Ion_trans_dom"/>
</dbReference>
<feature type="transmembrane region" description="Helical" evidence="10">
    <location>
        <begin position="220"/>
        <end position="237"/>
    </location>
</feature>
<dbReference type="AlphaFoldDB" id="A0ABD0JP94"/>
<protein>
    <recommendedName>
        <fullName evidence="11">Ion transport domain-containing protein</fullName>
    </recommendedName>
</protein>
<dbReference type="PANTHER" id="PTHR47143:SF3">
    <property type="entry name" value="PWWP DOMAIN-CONTAINING PROTEIN"/>
    <property type="match status" value="1"/>
</dbReference>
<keyword evidence="8 10" id="KW-0472">Membrane</keyword>
<keyword evidence="7" id="KW-0406">Ion transport</keyword>
<feature type="transmembrane region" description="Helical" evidence="10">
    <location>
        <begin position="187"/>
        <end position="208"/>
    </location>
</feature>
<evidence type="ECO:0000256" key="8">
    <source>
        <dbReference type="ARBA" id="ARBA00023136"/>
    </source>
</evidence>
<evidence type="ECO:0000256" key="2">
    <source>
        <dbReference type="ARBA" id="ARBA00022448"/>
    </source>
</evidence>
<dbReference type="GO" id="GO:0016020">
    <property type="term" value="C:membrane"/>
    <property type="evidence" value="ECO:0007669"/>
    <property type="project" value="UniProtKB-SubCell"/>
</dbReference>
<evidence type="ECO:0000256" key="1">
    <source>
        <dbReference type="ARBA" id="ARBA00004141"/>
    </source>
</evidence>
<evidence type="ECO:0000256" key="6">
    <source>
        <dbReference type="ARBA" id="ARBA00023043"/>
    </source>
</evidence>
<accession>A0ABD0JP94</accession>
<feature type="transmembrane region" description="Helical" evidence="10">
    <location>
        <begin position="105"/>
        <end position="126"/>
    </location>
</feature>
<evidence type="ECO:0000256" key="3">
    <source>
        <dbReference type="ARBA" id="ARBA00022692"/>
    </source>
</evidence>
<dbReference type="Pfam" id="PF00520">
    <property type="entry name" value="Ion_trans"/>
    <property type="match status" value="1"/>
</dbReference>
<dbReference type="Gene3D" id="1.10.287.70">
    <property type="match status" value="1"/>
</dbReference>
<evidence type="ECO:0000313" key="13">
    <source>
        <dbReference type="Proteomes" id="UP001519460"/>
    </source>
</evidence>
<dbReference type="InterPro" id="IPR052076">
    <property type="entry name" value="TRP_cation_channel"/>
</dbReference>
<dbReference type="GO" id="GO:0034220">
    <property type="term" value="P:monoatomic ion transmembrane transport"/>
    <property type="evidence" value="ECO:0007669"/>
    <property type="project" value="UniProtKB-KW"/>
</dbReference>
<dbReference type="EMBL" id="JACVVK020000370">
    <property type="protein sequence ID" value="KAK7476651.1"/>
    <property type="molecule type" value="Genomic_DNA"/>
</dbReference>
<keyword evidence="5 10" id="KW-1133">Transmembrane helix</keyword>
<proteinExistence type="predicted"/>
<feature type="transmembrane region" description="Helical" evidence="10">
    <location>
        <begin position="302"/>
        <end position="328"/>
    </location>
</feature>
<evidence type="ECO:0000256" key="4">
    <source>
        <dbReference type="ARBA" id="ARBA00022737"/>
    </source>
</evidence>
<evidence type="ECO:0000313" key="12">
    <source>
        <dbReference type="EMBL" id="KAK7476651.1"/>
    </source>
</evidence>